<protein>
    <submittedName>
        <fullName evidence="2">Membrane protein</fullName>
    </submittedName>
</protein>
<dbReference type="EMBL" id="AVPJ01000002">
    <property type="protein sequence ID" value="KGN34263.1"/>
    <property type="molecule type" value="Genomic_DNA"/>
</dbReference>
<evidence type="ECO:0000256" key="1">
    <source>
        <dbReference type="SAM" id="Phobius"/>
    </source>
</evidence>
<dbReference type="RefSeq" id="WP_035912479.1">
    <property type="nucleotide sequence ID" value="NZ_AVPJ01000002.1"/>
</dbReference>
<name>A0A0A0JAT6_9MICO</name>
<feature type="transmembrane region" description="Helical" evidence="1">
    <location>
        <begin position="6"/>
        <end position="26"/>
    </location>
</feature>
<keyword evidence="1" id="KW-0812">Transmembrane</keyword>
<keyword evidence="1" id="KW-0472">Membrane</keyword>
<evidence type="ECO:0000313" key="2">
    <source>
        <dbReference type="EMBL" id="KGN34263.1"/>
    </source>
</evidence>
<accession>A0A0A0JAT6</accession>
<dbReference type="STRING" id="1385520.N802_12950"/>
<reference evidence="2 3" key="1">
    <citation type="submission" date="2013-08" db="EMBL/GenBank/DDBJ databases">
        <title>The genome sequence of Knoellia sinensis.</title>
        <authorList>
            <person name="Zhu W."/>
            <person name="Wang G."/>
        </authorList>
    </citation>
    <scope>NUCLEOTIDE SEQUENCE [LARGE SCALE GENOMIC DNA]</scope>
    <source>
        <strain evidence="2 3">KCTC 19936</strain>
    </source>
</reference>
<dbReference type="Proteomes" id="UP000030002">
    <property type="component" value="Unassembled WGS sequence"/>
</dbReference>
<gene>
    <name evidence="2" type="ORF">N802_12950</name>
</gene>
<organism evidence="2 3">
    <name type="scientific">Knoellia sinensis KCTC 19936</name>
    <dbReference type="NCBI Taxonomy" id="1385520"/>
    <lineage>
        <taxon>Bacteria</taxon>
        <taxon>Bacillati</taxon>
        <taxon>Actinomycetota</taxon>
        <taxon>Actinomycetes</taxon>
        <taxon>Micrococcales</taxon>
        <taxon>Intrasporangiaceae</taxon>
        <taxon>Knoellia</taxon>
    </lineage>
</organism>
<keyword evidence="1" id="KW-1133">Transmembrane helix</keyword>
<dbReference type="AlphaFoldDB" id="A0A0A0JAT6"/>
<proteinExistence type="predicted"/>
<evidence type="ECO:0000313" key="3">
    <source>
        <dbReference type="Proteomes" id="UP000030002"/>
    </source>
</evidence>
<comment type="caution">
    <text evidence="2">The sequence shown here is derived from an EMBL/GenBank/DDBJ whole genome shotgun (WGS) entry which is preliminary data.</text>
</comment>
<sequence>MTEFLIQWFWYLIAFAVGALVAWLGARSIEPTSEDEAFADVPQARVIGGNR</sequence>
<keyword evidence="3" id="KW-1185">Reference proteome</keyword>